<evidence type="ECO:0000259" key="4">
    <source>
        <dbReference type="PROSITE" id="PS51379"/>
    </source>
</evidence>
<dbReference type="PROSITE" id="PS51379">
    <property type="entry name" value="4FE4S_FER_2"/>
    <property type="match status" value="2"/>
</dbReference>
<keyword evidence="3" id="KW-0411">Iron-sulfur</keyword>
<dbReference type="Pfam" id="PF12838">
    <property type="entry name" value="Fer4_7"/>
    <property type="match status" value="1"/>
</dbReference>
<keyword evidence="7" id="KW-1185">Reference proteome</keyword>
<protein>
    <submittedName>
        <fullName evidence="6">2,5-diketo-D-gluconate reductase A</fullName>
    </submittedName>
    <submittedName>
        <fullName evidence="5">Aldo/keto reductase</fullName>
    </submittedName>
</protein>
<dbReference type="InterPro" id="IPR017896">
    <property type="entry name" value="4Fe4S_Fe-S-bd"/>
</dbReference>
<dbReference type="GO" id="GO:0046872">
    <property type="term" value="F:metal ion binding"/>
    <property type="evidence" value="ECO:0007669"/>
    <property type="project" value="UniProtKB-KW"/>
</dbReference>
<dbReference type="InterPro" id="IPR036812">
    <property type="entry name" value="NAD(P)_OxRdtase_dom_sf"/>
</dbReference>
<dbReference type="GO" id="GO:0051536">
    <property type="term" value="F:iron-sulfur cluster binding"/>
    <property type="evidence" value="ECO:0007669"/>
    <property type="project" value="UniProtKB-KW"/>
</dbReference>
<dbReference type="PROSITE" id="PS00198">
    <property type="entry name" value="4FE4S_FER_1"/>
    <property type="match status" value="1"/>
</dbReference>
<evidence type="ECO:0000313" key="6">
    <source>
        <dbReference type="EMBL" id="ARE88688.1"/>
    </source>
</evidence>
<dbReference type="Gene3D" id="3.20.20.100">
    <property type="entry name" value="NADP-dependent oxidoreductase domain"/>
    <property type="match status" value="1"/>
</dbReference>
<proteinExistence type="predicted"/>
<dbReference type="RefSeq" id="WP_070972624.1">
    <property type="nucleotide sequence ID" value="NZ_CP017603.1"/>
</dbReference>
<name>A0AAC9RPL4_9CLOT</name>
<dbReference type="Proteomes" id="UP000192478">
    <property type="component" value="Chromosome"/>
</dbReference>
<feature type="domain" description="4Fe-4S ferredoxin-type" evidence="4">
    <location>
        <begin position="289"/>
        <end position="316"/>
    </location>
</feature>
<evidence type="ECO:0000313" key="7">
    <source>
        <dbReference type="Proteomes" id="UP000177894"/>
    </source>
</evidence>
<dbReference type="EMBL" id="CP017603">
    <property type="protein sequence ID" value="AOY78052.1"/>
    <property type="molecule type" value="Genomic_DNA"/>
</dbReference>
<dbReference type="SUPFAM" id="SSF51430">
    <property type="entry name" value="NAD(P)-linked oxidoreductase"/>
    <property type="match status" value="1"/>
</dbReference>
<dbReference type="Gene3D" id="3.30.70.20">
    <property type="match status" value="1"/>
</dbReference>
<dbReference type="InterPro" id="IPR053135">
    <property type="entry name" value="AKR2_Oxidoreductase"/>
</dbReference>
<reference evidence="6 8" key="2">
    <citation type="submission" date="2017-03" db="EMBL/GenBank/DDBJ databases">
        <title>Complete sequence of Clostridium formicaceticum DSM 92.</title>
        <authorList>
            <person name="Poehlein A."/>
            <person name="Karl M."/>
            <person name="Bengelsdorf F.R."/>
            <person name="Duerre P."/>
            <person name="Daniel R."/>
        </authorList>
    </citation>
    <scope>NUCLEOTIDE SEQUENCE [LARGE SCALE GENOMIC DNA]</scope>
    <source>
        <strain evidence="6 8">DSM 92</strain>
    </source>
</reference>
<dbReference type="GO" id="GO:0016491">
    <property type="term" value="F:oxidoreductase activity"/>
    <property type="evidence" value="ECO:0007669"/>
    <property type="project" value="InterPro"/>
</dbReference>
<dbReference type="KEGG" id="cfm:BJL90_20595"/>
<dbReference type="PANTHER" id="PTHR43312">
    <property type="entry name" value="D-THREO-ALDOSE 1-DEHYDROGENASE"/>
    <property type="match status" value="1"/>
</dbReference>
<evidence type="ECO:0000256" key="3">
    <source>
        <dbReference type="ARBA" id="ARBA00023014"/>
    </source>
</evidence>
<dbReference type="InterPro" id="IPR023210">
    <property type="entry name" value="NADP_OxRdtase_dom"/>
</dbReference>
<dbReference type="AlphaFoldDB" id="A0AAC9RPL4"/>
<evidence type="ECO:0000256" key="2">
    <source>
        <dbReference type="ARBA" id="ARBA00023004"/>
    </source>
</evidence>
<dbReference type="SUPFAM" id="SSF54862">
    <property type="entry name" value="4Fe-4S ferredoxins"/>
    <property type="match status" value="1"/>
</dbReference>
<dbReference type="CDD" id="cd19100">
    <property type="entry name" value="AKR_unchar"/>
    <property type="match status" value="1"/>
</dbReference>
<dbReference type="InterPro" id="IPR020471">
    <property type="entry name" value="AKR"/>
</dbReference>
<accession>A0AAC9RPL4</accession>
<gene>
    <name evidence="5" type="ORF">BJL90_20595</name>
    <name evidence="6" type="ORF">CLFO_30940</name>
</gene>
<dbReference type="Proteomes" id="UP000177894">
    <property type="component" value="Chromosome"/>
</dbReference>
<evidence type="ECO:0000313" key="8">
    <source>
        <dbReference type="Proteomes" id="UP000192478"/>
    </source>
</evidence>
<organism evidence="6 8">
    <name type="scientific">Clostridium formicaceticum</name>
    <dbReference type="NCBI Taxonomy" id="1497"/>
    <lineage>
        <taxon>Bacteria</taxon>
        <taxon>Bacillati</taxon>
        <taxon>Bacillota</taxon>
        <taxon>Clostridia</taxon>
        <taxon>Eubacteriales</taxon>
        <taxon>Clostridiaceae</taxon>
        <taxon>Clostridium</taxon>
    </lineage>
</organism>
<keyword evidence="1" id="KW-0479">Metal-binding</keyword>
<dbReference type="PANTHER" id="PTHR43312:SF1">
    <property type="entry name" value="NADP-DEPENDENT OXIDOREDUCTASE DOMAIN-CONTAINING PROTEIN"/>
    <property type="match status" value="1"/>
</dbReference>
<evidence type="ECO:0000313" key="5">
    <source>
        <dbReference type="EMBL" id="AOY78052.1"/>
    </source>
</evidence>
<dbReference type="PRINTS" id="PR00069">
    <property type="entry name" value="ALDKETRDTASE"/>
</dbReference>
<evidence type="ECO:0000256" key="1">
    <source>
        <dbReference type="ARBA" id="ARBA00022723"/>
    </source>
</evidence>
<dbReference type="Pfam" id="PF00248">
    <property type="entry name" value="Aldo_ket_red"/>
    <property type="match status" value="1"/>
</dbReference>
<dbReference type="EMBL" id="CP020559">
    <property type="protein sequence ID" value="ARE88688.1"/>
    <property type="molecule type" value="Genomic_DNA"/>
</dbReference>
<sequence>MEKRMLGNTGIEVSELCFGVLPAGPLQKNLPPEESAEMIAYAIKSGINFLDTAQMYKTYSHIKLALDKVSTRPVIASKSTALTYEEMEEAILESLEAMGLEDIDIFHLHAAKAEADVFEVRKGALQCLLDYKAKGIIKAIGISTHNVKVVEAAAVRREIDVVFPIINKAGRGIIGGSVEEMRKAIALCTQNGKGIYLMKVLGGGTLIDEYSSSVDFSRSIEGVASISIGMVSKEEVLYNVKYFNGERDLEGIISIKSKKNPRIPQHMCASCGKCIEACHSDAIYFNESEKACIDLSKCVQCGYCAVACPHFCIRIV</sequence>
<reference evidence="5 7" key="1">
    <citation type="submission" date="2016-10" db="EMBL/GenBank/DDBJ databases">
        <title>Complete Genome Sequence of Acetogen Clostridium formicoaceticum ATCC 27076.</title>
        <authorList>
            <person name="Bao T."/>
            <person name="Cheng C."/>
            <person name="Zhao J."/>
            <person name="Yang S.-T."/>
            <person name="Wang J."/>
            <person name="Wang M."/>
        </authorList>
    </citation>
    <scope>NUCLEOTIDE SEQUENCE [LARGE SCALE GENOMIC DNA]</scope>
    <source>
        <strain evidence="5 7">ATCC 27076</strain>
    </source>
</reference>
<keyword evidence="2" id="KW-0408">Iron</keyword>
<dbReference type="InterPro" id="IPR017900">
    <property type="entry name" value="4Fe4S_Fe_S_CS"/>
</dbReference>
<feature type="domain" description="4Fe-4S ferredoxin-type" evidence="4">
    <location>
        <begin position="259"/>
        <end position="288"/>
    </location>
</feature>